<feature type="domain" description="Prephenate dehydratase" evidence="8">
    <location>
        <begin position="2"/>
        <end position="177"/>
    </location>
</feature>
<proteinExistence type="predicted"/>
<dbReference type="RefSeq" id="WP_074930002.1">
    <property type="nucleotide sequence ID" value="NZ_FORI01000001.1"/>
</dbReference>
<dbReference type="UniPathway" id="UPA00121">
    <property type="reaction ID" value="UER00345"/>
</dbReference>
<feature type="domain" description="ACT" evidence="9">
    <location>
        <begin position="193"/>
        <end position="269"/>
    </location>
</feature>
<keyword evidence="11" id="KW-1185">Reference proteome</keyword>
<dbReference type="SUPFAM" id="SSF55021">
    <property type="entry name" value="ACT-like"/>
    <property type="match status" value="1"/>
</dbReference>
<evidence type="ECO:0000313" key="10">
    <source>
        <dbReference type="EMBL" id="SFI44512.1"/>
    </source>
</evidence>
<keyword evidence="3" id="KW-0028">Amino-acid biosynthesis</keyword>
<dbReference type="GO" id="GO:0004664">
    <property type="term" value="F:prephenate dehydratase activity"/>
    <property type="evidence" value="ECO:0007669"/>
    <property type="project" value="UniProtKB-EC"/>
</dbReference>
<dbReference type="PANTHER" id="PTHR21022:SF19">
    <property type="entry name" value="PREPHENATE DEHYDRATASE-RELATED"/>
    <property type="match status" value="1"/>
</dbReference>
<dbReference type="CDD" id="cd04905">
    <property type="entry name" value="ACT_CM-PDT"/>
    <property type="match status" value="1"/>
</dbReference>
<evidence type="ECO:0000256" key="2">
    <source>
        <dbReference type="ARBA" id="ARBA00013147"/>
    </source>
</evidence>
<organism evidence="10 11">
    <name type="scientific">Treponema bryantii</name>
    <dbReference type="NCBI Taxonomy" id="163"/>
    <lineage>
        <taxon>Bacteria</taxon>
        <taxon>Pseudomonadati</taxon>
        <taxon>Spirochaetota</taxon>
        <taxon>Spirochaetia</taxon>
        <taxon>Spirochaetales</taxon>
        <taxon>Treponemataceae</taxon>
        <taxon>Treponema</taxon>
    </lineage>
</organism>
<dbReference type="EMBL" id="FORI01000001">
    <property type="protein sequence ID" value="SFI44512.1"/>
    <property type="molecule type" value="Genomic_DNA"/>
</dbReference>
<keyword evidence="6" id="KW-0456">Lyase</keyword>
<protein>
    <recommendedName>
        <fullName evidence="2">prephenate dehydratase</fullName>
        <ecNumber evidence="2">4.2.1.51</ecNumber>
    </recommendedName>
</protein>
<dbReference type="SUPFAM" id="SSF53850">
    <property type="entry name" value="Periplasmic binding protein-like II"/>
    <property type="match status" value="1"/>
</dbReference>
<dbReference type="CDD" id="cd13631">
    <property type="entry name" value="PBP2_Ct-PDT_like"/>
    <property type="match status" value="1"/>
</dbReference>
<gene>
    <name evidence="10" type="ORF">SAMN04487775_101419</name>
</gene>
<evidence type="ECO:0000256" key="5">
    <source>
        <dbReference type="ARBA" id="ARBA00023222"/>
    </source>
</evidence>
<dbReference type="OrthoDB" id="9802281at2"/>
<evidence type="ECO:0000256" key="7">
    <source>
        <dbReference type="ARBA" id="ARBA00047848"/>
    </source>
</evidence>
<accession>A0A1I3I9A0</accession>
<dbReference type="GO" id="GO:0005737">
    <property type="term" value="C:cytoplasm"/>
    <property type="evidence" value="ECO:0007669"/>
    <property type="project" value="TreeGrafter"/>
</dbReference>
<dbReference type="Gene3D" id="3.30.70.260">
    <property type="match status" value="1"/>
</dbReference>
<dbReference type="GO" id="GO:0009094">
    <property type="term" value="P:L-phenylalanine biosynthetic process"/>
    <property type="evidence" value="ECO:0007669"/>
    <property type="project" value="UniProtKB-UniPathway"/>
</dbReference>
<dbReference type="PANTHER" id="PTHR21022">
    <property type="entry name" value="PREPHENATE DEHYDRATASE P PROTEIN"/>
    <property type="match status" value="1"/>
</dbReference>
<dbReference type="Pfam" id="PF00800">
    <property type="entry name" value="PDT"/>
    <property type="match status" value="1"/>
</dbReference>
<comment type="catalytic activity">
    <reaction evidence="7">
        <text>prephenate + H(+) = 3-phenylpyruvate + CO2 + H2O</text>
        <dbReference type="Rhea" id="RHEA:21648"/>
        <dbReference type="ChEBI" id="CHEBI:15377"/>
        <dbReference type="ChEBI" id="CHEBI:15378"/>
        <dbReference type="ChEBI" id="CHEBI:16526"/>
        <dbReference type="ChEBI" id="CHEBI:18005"/>
        <dbReference type="ChEBI" id="CHEBI:29934"/>
        <dbReference type="EC" id="4.2.1.51"/>
    </reaction>
</comment>
<evidence type="ECO:0000256" key="6">
    <source>
        <dbReference type="ARBA" id="ARBA00023239"/>
    </source>
</evidence>
<dbReference type="PROSITE" id="PS51671">
    <property type="entry name" value="ACT"/>
    <property type="match status" value="1"/>
</dbReference>
<evidence type="ECO:0000259" key="9">
    <source>
        <dbReference type="PROSITE" id="PS51671"/>
    </source>
</evidence>
<evidence type="ECO:0000256" key="1">
    <source>
        <dbReference type="ARBA" id="ARBA00004741"/>
    </source>
</evidence>
<keyword evidence="4" id="KW-0057">Aromatic amino acid biosynthesis</keyword>
<dbReference type="InterPro" id="IPR045865">
    <property type="entry name" value="ACT-like_dom_sf"/>
</dbReference>
<keyword evidence="5" id="KW-0584">Phenylalanine biosynthesis</keyword>
<dbReference type="InterPro" id="IPR002912">
    <property type="entry name" value="ACT_dom"/>
</dbReference>
<dbReference type="InterPro" id="IPR001086">
    <property type="entry name" value="Preph_deHydtase"/>
</dbReference>
<evidence type="ECO:0000256" key="3">
    <source>
        <dbReference type="ARBA" id="ARBA00022605"/>
    </source>
</evidence>
<comment type="pathway">
    <text evidence="1">Amino-acid biosynthesis; L-phenylalanine biosynthesis; phenylpyruvate from prephenate: step 1/1.</text>
</comment>
<dbReference type="Proteomes" id="UP000182737">
    <property type="component" value="Unassembled WGS sequence"/>
</dbReference>
<reference evidence="11" key="1">
    <citation type="submission" date="2016-10" db="EMBL/GenBank/DDBJ databases">
        <authorList>
            <person name="Varghese N."/>
            <person name="Submissions S."/>
        </authorList>
    </citation>
    <scope>NUCLEOTIDE SEQUENCE [LARGE SCALE GENOMIC DNA]</scope>
    <source>
        <strain evidence="11">XBD1002</strain>
    </source>
</reference>
<name>A0A1I3I9A0_9SPIR</name>
<sequence length="269" mass="29447">MKIAYSGIEGAFAHIAARRIFPEQELQSYGDFRSAYEAVEKGDCDYAVLPIENSYAGEVGQVTDLMFQGSLFVNGVYTLNVMQNLLGVKGARVESVRKVVSHPQALEQSGEFIAAHGFAVEEAVNTARAAKMVAELGDPSVAAIASADTAALYGLEILEPGINGHQDNSTRFAILSKKEGERVETGSDNNTFILMFAVKNEAGALVKVLNKLGEFGYNMSVIHSRPLKGLAWSYYFYIEAEGEYGTPAYHQMLSEMNYRCDKLKVLGRF</sequence>
<evidence type="ECO:0000259" key="8">
    <source>
        <dbReference type="PROSITE" id="PS51171"/>
    </source>
</evidence>
<dbReference type="EC" id="4.2.1.51" evidence="2"/>
<evidence type="ECO:0000256" key="4">
    <source>
        <dbReference type="ARBA" id="ARBA00023141"/>
    </source>
</evidence>
<evidence type="ECO:0000313" key="11">
    <source>
        <dbReference type="Proteomes" id="UP000182737"/>
    </source>
</evidence>
<dbReference type="AlphaFoldDB" id="A0A1I3I9A0"/>
<dbReference type="Gene3D" id="3.40.190.10">
    <property type="entry name" value="Periplasmic binding protein-like II"/>
    <property type="match status" value="2"/>
</dbReference>
<dbReference type="PROSITE" id="PS51171">
    <property type="entry name" value="PREPHENATE_DEHYDR_3"/>
    <property type="match status" value="1"/>
</dbReference>